<feature type="compositionally biased region" description="Polar residues" evidence="1">
    <location>
        <begin position="458"/>
        <end position="476"/>
    </location>
</feature>
<keyword evidence="3" id="KW-1185">Reference proteome</keyword>
<feature type="region of interest" description="Disordered" evidence="1">
    <location>
        <begin position="1047"/>
        <end position="1133"/>
    </location>
</feature>
<feature type="region of interest" description="Disordered" evidence="1">
    <location>
        <begin position="36"/>
        <end position="187"/>
    </location>
</feature>
<feature type="compositionally biased region" description="Polar residues" evidence="1">
    <location>
        <begin position="1097"/>
        <end position="1110"/>
    </location>
</feature>
<reference evidence="4" key="1">
    <citation type="submission" date="2025-08" db="UniProtKB">
        <authorList>
            <consortium name="RefSeq"/>
        </authorList>
    </citation>
    <scope>IDENTIFICATION</scope>
    <source>
        <strain evidence="4">Aabys</strain>
        <tissue evidence="4">Whole body</tissue>
    </source>
</reference>
<feature type="compositionally biased region" description="Acidic residues" evidence="1">
    <location>
        <begin position="862"/>
        <end position="871"/>
    </location>
</feature>
<sequence>MQADVLMALDERTGKRQMKGMLQTAASLIVEEELAPQADALRGQPEYAKPSSDGGTATKRRPGNRKRKRRPQVAASGGSEEMASGPTAPSPITHNWRVSSSEETFRNDFKPVASPSSVAERRSTSPAQSPGGGRRRKPATIREPLAALEKEQKLYEMRNTKTPGTKTTSSSNKENSKGSSTNRNSENVKNILKNSGGLSLSEILQQKNLSLDDLLKGKQNALQALQTTATTVSHNATKDSGARYTAKPKFKLSTTSVKSTANQDAKEHSKLTALQKLKLFGAASRPVGSQVGLVDHLTTRKKEGGATTTSTTTTTTAAPTTRIPLYKKLLHQRSTLRPAFLLKNSRMTLASVEPEHDTTTLAMGIREANSREMEEDDENFDDEDLENSTATVDSLEVTTWRAETTTTPPPTRRPQPTQITAKPITKFSTLRERANSLKELSTTRRMYSTTRGLGRATNRFTTSSSTVEPPQTTTSVGDAMTTTSQTTTTTTTKATTTTASSSTMNLTPRANLNLNTDDIRERIQETLLKNLIEKEQAFKKQNFASKETAAEEDNDDDLENFFEESVKPKASNALETSTITTRMKQYSSAIPSSTPLPPATQQTSNSIPDYDNVDDRTDLLELIEDRRSGNRLFKVLEQRNMTLDELIEHRKRGSSQLHLATIVQTPSRYYPDKKVLLQDNMDIVTAFENFPHFNLLNLKSVKPDDIKTDSQGSSYFTSIIDIEPTDEIYKKGQASPGLNEKGASHNYVSHNRLDRRRQLRGSSRYLYRGYPRIREDRHFHSLISVALLPDRSDKSLGFFPSWKTLALASLATTTTTKKDSPKQAPFYLAQPKMLLENNNGNNSDEDDYEIRENELVLINNDDSGDDNEDGDSSNAADVDYRPQSPVQAAVRVAGSASLSPGDNLENQAHDLVDLELSGHGFKRSPMAAGALAGGNQHKNFYANMPAGIKSAIVASATIVMTALVTFMVIFAVCRWKQKHSRMSNIMKSYNAMKSKLPPIAMTQTTAASAGGGNAMASTSCTRHSSLREMNSLLGGSGLSVAATITTTTTGVPNTPSPTTSQTTVALSTSTTTPTAAGASLSSGGGLRESSRKYNPLIQHSSGPQHMQRPSSLLFHRPPPANNKNHQQHQQQQQPTNLAILSNCNLSDLRRTSANDLRGSTTSLSFSLTSGHNIPSTHINSMDANSPEVQEYLFDTLRNSF</sequence>
<organism evidence="3 4">
    <name type="scientific">Musca domestica</name>
    <name type="common">House fly</name>
    <dbReference type="NCBI Taxonomy" id="7370"/>
    <lineage>
        <taxon>Eukaryota</taxon>
        <taxon>Metazoa</taxon>
        <taxon>Ecdysozoa</taxon>
        <taxon>Arthropoda</taxon>
        <taxon>Hexapoda</taxon>
        <taxon>Insecta</taxon>
        <taxon>Pterygota</taxon>
        <taxon>Neoptera</taxon>
        <taxon>Endopterygota</taxon>
        <taxon>Diptera</taxon>
        <taxon>Brachycera</taxon>
        <taxon>Muscomorpha</taxon>
        <taxon>Muscoidea</taxon>
        <taxon>Muscidae</taxon>
        <taxon>Musca</taxon>
    </lineage>
</organism>
<feature type="region of interest" description="Disordered" evidence="1">
    <location>
        <begin position="586"/>
        <end position="611"/>
    </location>
</feature>
<keyword evidence="2" id="KW-1133">Transmembrane helix</keyword>
<feature type="compositionally biased region" description="Polar residues" evidence="1">
    <location>
        <begin position="90"/>
        <end position="102"/>
    </location>
</feature>
<evidence type="ECO:0000313" key="3">
    <source>
        <dbReference type="Proteomes" id="UP001652621"/>
    </source>
</evidence>
<feature type="compositionally biased region" description="Basic residues" evidence="1">
    <location>
        <begin position="58"/>
        <end position="71"/>
    </location>
</feature>
<keyword evidence="2" id="KW-0812">Transmembrane</keyword>
<name>A0ABM3UYC2_MUSDO</name>
<feature type="compositionally biased region" description="Low complexity" evidence="1">
    <location>
        <begin position="160"/>
        <end position="182"/>
    </location>
</feature>
<feature type="region of interest" description="Disordered" evidence="1">
    <location>
        <begin position="859"/>
        <end position="881"/>
    </location>
</feature>
<dbReference type="GeneID" id="131802357"/>
<evidence type="ECO:0000256" key="1">
    <source>
        <dbReference type="SAM" id="MobiDB-lite"/>
    </source>
</evidence>
<dbReference type="Proteomes" id="UP001652621">
    <property type="component" value="Unplaced"/>
</dbReference>
<feature type="compositionally biased region" description="Basic and acidic residues" evidence="1">
    <location>
        <begin position="148"/>
        <end position="159"/>
    </location>
</feature>
<evidence type="ECO:0000313" key="4">
    <source>
        <dbReference type="RefSeq" id="XP_058978520.1"/>
    </source>
</evidence>
<keyword evidence="2" id="KW-0472">Membrane</keyword>
<feature type="region of interest" description="Disordered" evidence="1">
    <location>
        <begin position="456"/>
        <end position="510"/>
    </location>
</feature>
<protein>
    <submittedName>
        <fullName evidence="4">Serine-rich adhesin for platelets</fullName>
    </submittedName>
</protein>
<feature type="compositionally biased region" description="Low complexity" evidence="1">
    <location>
        <begin position="481"/>
        <end position="503"/>
    </location>
</feature>
<evidence type="ECO:0000256" key="2">
    <source>
        <dbReference type="SAM" id="Phobius"/>
    </source>
</evidence>
<gene>
    <name evidence="4" type="primary">LOC131802357</name>
</gene>
<feature type="compositionally biased region" description="Polar residues" evidence="1">
    <location>
        <begin position="586"/>
        <end position="607"/>
    </location>
</feature>
<feature type="compositionally biased region" description="Low complexity" evidence="1">
    <location>
        <begin position="1047"/>
        <end position="1081"/>
    </location>
</feature>
<dbReference type="RefSeq" id="XP_058978520.1">
    <property type="nucleotide sequence ID" value="XM_059122537.1"/>
</dbReference>
<feature type="transmembrane region" description="Helical" evidence="2">
    <location>
        <begin position="951"/>
        <end position="973"/>
    </location>
</feature>
<proteinExistence type="predicted"/>
<accession>A0ABM3UYC2</accession>